<dbReference type="AlphaFoldDB" id="A0A653E5I5"/>
<feature type="transmembrane region" description="Helical" evidence="6">
    <location>
        <begin position="133"/>
        <end position="151"/>
    </location>
</feature>
<dbReference type="GO" id="GO:0005886">
    <property type="term" value="C:plasma membrane"/>
    <property type="evidence" value="ECO:0007669"/>
    <property type="project" value="TreeGrafter"/>
</dbReference>
<dbReference type="PANTHER" id="PTHR30569:SF0">
    <property type="entry name" value="CYTOSINE PERMEASE"/>
    <property type="match status" value="1"/>
</dbReference>
<feature type="transmembrane region" description="Helical" evidence="6">
    <location>
        <begin position="394"/>
        <end position="412"/>
    </location>
</feature>
<protein>
    <submittedName>
        <fullName evidence="7">Cytosine permease</fullName>
    </submittedName>
</protein>
<feature type="transmembrane region" description="Helical" evidence="6">
    <location>
        <begin position="265"/>
        <end position="283"/>
    </location>
</feature>
<evidence type="ECO:0000313" key="7">
    <source>
        <dbReference type="EMBL" id="VEV97990.1"/>
    </source>
</evidence>
<dbReference type="InterPro" id="IPR001248">
    <property type="entry name" value="Pur-cyt_permease"/>
</dbReference>
<dbReference type="RefSeq" id="WP_150548653.1">
    <property type="nucleotide sequence ID" value="NZ_LR215729.2"/>
</dbReference>
<dbReference type="CDD" id="cd11484">
    <property type="entry name" value="SLC-NCS1sbd_CobB-like"/>
    <property type="match status" value="1"/>
</dbReference>
<evidence type="ECO:0000256" key="5">
    <source>
        <dbReference type="ARBA" id="ARBA00023136"/>
    </source>
</evidence>
<comment type="subcellular location">
    <subcellularLocation>
        <location evidence="1">Membrane</location>
        <topology evidence="1">Multi-pass membrane protein</topology>
    </subcellularLocation>
</comment>
<feature type="transmembrane region" description="Helical" evidence="6">
    <location>
        <begin position="55"/>
        <end position="78"/>
    </location>
</feature>
<feature type="transmembrane region" description="Helical" evidence="6">
    <location>
        <begin position="369"/>
        <end position="388"/>
    </location>
</feature>
<dbReference type="InterPro" id="IPR030191">
    <property type="entry name" value="CodB"/>
</dbReference>
<dbReference type="GO" id="GO:0015209">
    <property type="term" value="F:cytosine transmembrane transporter activity"/>
    <property type="evidence" value="ECO:0007669"/>
    <property type="project" value="InterPro"/>
</dbReference>
<keyword evidence="3 6" id="KW-0812">Transmembrane</keyword>
<dbReference type="Gene3D" id="1.10.4160.10">
    <property type="entry name" value="Hydantoin permease"/>
    <property type="match status" value="1"/>
</dbReference>
<evidence type="ECO:0000256" key="6">
    <source>
        <dbReference type="SAM" id="Phobius"/>
    </source>
</evidence>
<feature type="transmembrane region" description="Helical" evidence="6">
    <location>
        <begin position="197"/>
        <end position="217"/>
    </location>
</feature>
<accession>A0A653E5I5</accession>
<name>A0A653E5I5_9PSED</name>
<evidence type="ECO:0000256" key="4">
    <source>
        <dbReference type="ARBA" id="ARBA00022989"/>
    </source>
</evidence>
<evidence type="ECO:0000256" key="2">
    <source>
        <dbReference type="ARBA" id="ARBA00008974"/>
    </source>
</evidence>
<feature type="transmembrane region" description="Helical" evidence="6">
    <location>
        <begin position="308"/>
        <end position="326"/>
    </location>
</feature>
<keyword evidence="5 6" id="KW-0472">Membrane</keyword>
<gene>
    <name evidence="7" type="ORF">PMYSY11_2946</name>
</gene>
<reference evidence="7" key="1">
    <citation type="submission" date="2019-02" db="EMBL/GenBank/DDBJ databases">
        <authorList>
            <consortium name="Genoscope - CEA"/>
            <person name="William W."/>
        </authorList>
    </citation>
    <scope>NUCLEOTIDE SEQUENCE [LARGE SCALE GENOMIC DNA]</scope>
    <source>
        <strain evidence="7">YSy11</strain>
    </source>
</reference>
<feature type="transmembrane region" description="Helical" evidence="6">
    <location>
        <begin position="22"/>
        <end position="43"/>
    </location>
</feature>
<feature type="transmembrane region" description="Helical" evidence="6">
    <location>
        <begin position="99"/>
        <end position="127"/>
    </location>
</feature>
<organism evidence="7">
    <name type="scientific">Pseudomonas marincola</name>
    <dbReference type="NCBI Taxonomy" id="437900"/>
    <lineage>
        <taxon>Bacteria</taxon>
        <taxon>Pseudomonadati</taxon>
        <taxon>Pseudomonadota</taxon>
        <taxon>Gammaproteobacteria</taxon>
        <taxon>Pseudomonadales</taxon>
        <taxon>Pseudomonadaceae</taxon>
        <taxon>Pseudomonas</taxon>
    </lineage>
</organism>
<keyword evidence="4 6" id="KW-1133">Transmembrane helix</keyword>
<feature type="transmembrane region" description="Helical" evidence="6">
    <location>
        <begin position="229"/>
        <end position="253"/>
    </location>
</feature>
<dbReference type="Pfam" id="PF02133">
    <property type="entry name" value="Transp_cyt_pur"/>
    <property type="match status" value="1"/>
</dbReference>
<evidence type="ECO:0000256" key="1">
    <source>
        <dbReference type="ARBA" id="ARBA00004141"/>
    </source>
</evidence>
<dbReference type="EMBL" id="LR215729">
    <property type="protein sequence ID" value="VEV97990.1"/>
    <property type="molecule type" value="Genomic_DNA"/>
</dbReference>
<feature type="transmembrane region" description="Helical" evidence="6">
    <location>
        <begin position="332"/>
        <end position="353"/>
    </location>
</feature>
<sequence>MTPSKIDSDYPLSEVPQGARKGLFSTSILLFGFTFFTATMFAGGKIGMAFDFTSLIWAAVIGNLLLGLYAAVLGYIACRSGLNSVLMGRFCFGEVGSKLSDVLLGFTQIGWYAWGTATIAIVLVKILGLPQGLTIPLMVLFGFGFCITAFIGYKGLDMLSRVAVPAMMILLGCSLWIATRDAGGMTALMAIEPKESMTLSVAITMVFGTFVSGATQATNWTRFAKSGRVAMLSSLLGFFIGNGLMIIAGAYGAIVYQQPDVVEVLVLQGLSMAAVVMLFLNLWTTQDNTIYNFAAAGCNLLRTNRRKLVTLVGAGIGTLLAIAGMYEMLIPFLILLGSIIPPIGGVIMADFFYGHKGHYPKLQETQLPAFNWIGLSAYTIGAVCAYLSPWIAPIVGIAVAALAYIVLSKLLSGATNGATSASGPAN</sequence>
<evidence type="ECO:0000256" key="3">
    <source>
        <dbReference type="ARBA" id="ARBA00022692"/>
    </source>
</evidence>
<comment type="similarity">
    <text evidence="2">Belongs to the purine-cytosine permease (2.A.39) family.</text>
</comment>
<feature type="transmembrane region" description="Helical" evidence="6">
    <location>
        <begin position="158"/>
        <end position="177"/>
    </location>
</feature>
<dbReference type="NCBIfam" id="NF008241">
    <property type="entry name" value="PRK11017.1"/>
    <property type="match status" value="1"/>
</dbReference>
<proteinExistence type="inferred from homology"/>
<dbReference type="PANTHER" id="PTHR30569">
    <property type="entry name" value="CYTOSINE TRANSPORTER CODB"/>
    <property type="match status" value="1"/>
</dbReference>